<gene>
    <name evidence="3" type="ORF">GPM918_LOCUS14108</name>
    <name evidence="4" type="ORF">SRO942_LOCUS14108</name>
</gene>
<feature type="region of interest" description="Disordered" evidence="1">
    <location>
        <begin position="75"/>
        <end position="112"/>
    </location>
</feature>
<evidence type="ECO:0000313" key="4">
    <source>
        <dbReference type="EMBL" id="CAF3779093.1"/>
    </source>
</evidence>
<dbReference type="Gene3D" id="3.10.20.90">
    <property type="entry name" value="Phosphatidylinositol 3-kinase Catalytic Subunit, Chain A, domain 1"/>
    <property type="match status" value="1"/>
</dbReference>
<accession>A0A814HBH9</accession>
<name>A0A814HBH9_9BILA</name>
<organism evidence="3 5">
    <name type="scientific">Didymodactylos carnosus</name>
    <dbReference type="NCBI Taxonomy" id="1234261"/>
    <lineage>
        <taxon>Eukaryota</taxon>
        <taxon>Metazoa</taxon>
        <taxon>Spiralia</taxon>
        <taxon>Gnathifera</taxon>
        <taxon>Rotifera</taxon>
        <taxon>Eurotatoria</taxon>
        <taxon>Bdelloidea</taxon>
        <taxon>Philodinida</taxon>
        <taxon>Philodinidae</taxon>
        <taxon>Didymodactylos</taxon>
    </lineage>
</organism>
<dbReference type="SUPFAM" id="SSF54236">
    <property type="entry name" value="Ubiquitin-like"/>
    <property type="match status" value="1"/>
</dbReference>
<dbReference type="SMART" id="SM00213">
    <property type="entry name" value="UBQ"/>
    <property type="match status" value="1"/>
</dbReference>
<dbReference type="Proteomes" id="UP000663829">
    <property type="component" value="Unassembled WGS sequence"/>
</dbReference>
<sequence>MSSSTTVIPPVNQVQLTITRKSDGELLLLTVDEKSIVSELKAELKSRLPPQHEQGCRLIYKGKVLKSKRTLKHYGLTKNHQPPTGIGNTNIVMDDSKNWKSDSSSSSSEVSD</sequence>
<protein>
    <recommendedName>
        <fullName evidence="2">Ubiquitin-like domain-containing protein</fullName>
    </recommendedName>
</protein>
<feature type="domain" description="Ubiquitin-like" evidence="2">
    <location>
        <begin position="14"/>
        <end position="79"/>
    </location>
</feature>
<evidence type="ECO:0000259" key="2">
    <source>
        <dbReference type="PROSITE" id="PS50053"/>
    </source>
</evidence>
<evidence type="ECO:0000313" key="3">
    <source>
        <dbReference type="EMBL" id="CAF1007920.1"/>
    </source>
</evidence>
<dbReference type="PROSITE" id="PS50053">
    <property type="entry name" value="UBIQUITIN_2"/>
    <property type="match status" value="1"/>
</dbReference>
<keyword evidence="5" id="KW-1185">Reference proteome</keyword>
<dbReference type="Proteomes" id="UP000681722">
    <property type="component" value="Unassembled WGS sequence"/>
</dbReference>
<dbReference type="OrthoDB" id="10022304at2759"/>
<comment type="caution">
    <text evidence="3">The sequence shown here is derived from an EMBL/GenBank/DDBJ whole genome shotgun (WGS) entry which is preliminary data.</text>
</comment>
<dbReference type="AlphaFoldDB" id="A0A814HBH9"/>
<evidence type="ECO:0000256" key="1">
    <source>
        <dbReference type="SAM" id="MobiDB-lite"/>
    </source>
</evidence>
<evidence type="ECO:0000313" key="5">
    <source>
        <dbReference type="Proteomes" id="UP000663829"/>
    </source>
</evidence>
<dbReference type="EMBL" id="CAJOBC010003347">
    <property type="protein sequence ID" value="CAF3779093.1"/>
    <property type="molecule type" value="Genomic_DNA"/>
</dbReference>
<proteinExistence type="predicted"/>
<dbReference type="Pfam" id="PF00240">
    <property type="entry name" value="ubiquitin"/>
    <property type="match status" value="1"/>
</dbReference>
<dbReference type="InterPro" id="IPR029071">
    <property type="entry name" value="Ubiquitin-like_domsf"/>
</dbReference>
<dbReference type="InterPro" id="IPR000626">
    <property type="entry name" value="Ubiquitin-like_dom"/>
</dbReference>
<dbReference type="EMBL" id="CAJNOQ010003347">
    <property type="protein sequence ID" value="CAF1007920.1"/>
    <property type="molecule type" value="Genomic_DNA"/>
</dbReference>
<reference evidence="3" key="1">
    <citation type="submission" date="2021-02" db="EMBL/GenBank/DDBJ databases">
        <authorList>
            <person name="Nowell W R."/>
        </authorList>
    </citation>
    <scope>NUCLEOTIDE SEQUENCE</scope>
</reference>
<feature type="compositionally biased region" description="Low complexity" evidence="1">
    <location>
        <begin position="101"/>
        <end position="112"/>
    </location>
</feature>
<feature type="compositionally biased region" description="Polar residues" evidence="1">
    <location>
        <begin position="78"/>
        <end position="91"/>
    </location>
</feature>
<dbReference type="CDD" id="cd17039">
    <property type="entry name" value="Ubl_ubiquitin_like"/>
    <property type="match status" value="1"/>
</dbReference>